<name>M8DNR0_THETY</name>
<gene>
    <name evidence="1" type="ORF">TthWC1_2282</name>
</gene>
<dbReference type="HOGENOM" id="CLU_3085773_0_0_9"/>
<dbReference type="PATRIC" id="fig|1198630.3.peg.2287"/>
<comment type="caution">
    <text evidence="1">The sequence shown here is derived from an EMBL/GenBank/DDBJ whole genome shotgun (WGS) entry which is preliminary data.</text>
</comment>
<evidence type="ECO:0000313" key="2">
    <source>
        <dbReference type="Proteomes" id="UP000013242"/>
    </source>
</evidence>
<dbReference type="EMBL" id="AMYG01000055">
    <property type="protein sequence ID" value="EMT38201.1"/>
    <property type="molecule type" value="Genomic_DNA"/>
</dbReference>
<accession>M8DNR0</accession>
<evidence type="ECO:0000313" key="1">
    <source>
        <dbReference type="EMBL" id="EMT38201.1"/>
    </source>
</evidence>
<dbReference type="Proteomes" id="UP000013242">
    <property type="component" value="Unassembled WGS sequence"/>
</dbReference>
<protein>
    <submittedName>
        <fullName evidence="1">Uncharacterized protein</fullName>
    </submittedName>
</protein>
<reference evidence="1 2" key="1">
    <citation type="journal article" date="2013" name="PLoS ONE">
        <title>Genomic Evaluation of Thermoanaerobacter spp. for the Construction of Designer Co-Cultures to Improve Lignocellulosic Biofuel Production.</title>
        <authorList>
            <person name="Verbeke T.J."/>
            <person name="Zhang X."/>
            <person name="Henrissat B."/>
            <person name="Spicer V."/>
            <person name="Rydzak T."/>
            <person name="Krokhin O.V."/>
            <person name="Fristensky B."/>
            <person name="Levin D.B."/>
            <person name="Sparling R."/>
        </authorList>
    </citation>
    <scope>NUCLEOTIDE SEQUENCE [LARGE SCALE GENOMIC DNA]</scope>
    <source>
        <strain evidence="1 2">WC1</strain>
    </source>
</reference>
<keyword evidence="2" id="KW-1185">Reference proteome</keyword>
<proteinExistence type="predicted"/>
<dbReference type="AlphaFoldDB" id="M8DNR0"/>
<sequence length="52" mass="6246">MLYKVTSYMLEQEAVVEARDSAQAKRKACKLWNIRPFFTKERRIYNAEMCEV</sequence>
<organism evidence="1 2">
    <name type="scientific">Thermoanaerobacter thermohydrosulfuricus WC1</name>
    <dbReference type="NCBI Taxonomy" id="1198630"/>
    <lineage>
        <taxon>Bacteria</taxon>
        <taxon>Bacillati</taxon>
        <taxon>Bacillota</taxon>
        <taxon>Clostridia</taxon>
        <taxon>Thermoanaerobacterales</taxon>
        <taxon>Thermoanaerobacteraceae</taxon>
        <taxon>Thermoanaerobacter</taxon>
    </lineage>
</organism>